<evidence type="ECO:0000256" key="1">
    <source>
        <dbReference type="SAM" id="Phobius"/>
    </source>
</evidence>
<keyword evidence="4" id="KW-1185">Reference proteome</keyword>
<dbReference type="InterPro" id="IPR053150">
    <property type="entry name" value="Teicoplanin_resist-assoc"/>
</dbReference>
<dbReference type="RefSeq" id="WP_201426886.1">
    <property type="nucleotide sequence ID" value="NZ_JAEQMG010000040.1"/>
</dbReference>
<name>A0A934TZG8_9FIRM</name>
<dbReference type="EMBL" id="JAEQMG010000040">
    <property type="protein sequence ID" value="MBK6087580.1"/>
    <property type="molecule type" value="Genomic_DNA"/>
</dbReference>
<accession>A0A934TZG8</accession>
<protein>
    <submittedName>
        <fullName evidence="3">VanZ family protein</fullName>
    </submittedName>
</protein>
<feature type="transmembrane region" description="Helical" evidence="1">
    <location>
        <begin position="152"/>
        <end position="171"/>
    </location>
</feature>
<dbReference type="PANTHER" id="PTHR36834">
    <property type="entry name" value="MEMBRANE PROTEIN-RELATED"/>
    <property type="match status" value="1"/>
</dbReference>
<dbReference type="InterPro" id="IPR006976">
    <property type="entry name" value="VanZ-like"/>
</dbReference>
<evidence type="ECO:0000313" key="3">
    <source>
        <dbReference type="EMBL" id="MBK6087580.1"/>
    </source>
</evidence>
<feature type="transmembrane region" description="Helical" evidence="1">
    <location>
        <begin position="14"/>
        <end position="34"/>
    </location>
</feature>
<feature type="transmembrane region" description="Helical" evidence="1">
    <location>
        <begin position="41"/>
        <end position="60"/>
    </location>
</feature>
<dbReference type="Proteomes" id="UP000633365">
    <property type="component" value="Unassembled WGS sequence"/>
</dbReference>
<gene>
    <name evidence="3" type="ORF">JKK62_02765</name>
</gene>
<evidence type="ECO:0000259" key="2">
    <source>
        <dbReference type="Pfam" id="PF04892"/>
    </source>
</evidence>
<dbReference type="PANTHER" id="PTHR36834:SF1">
    <property type="entry name" value="INTEGRAL MEMBRANE PROTEIN"/>
    <property type="match status" value="1"/>
</dbReference>
<proteinExistence type="predicted"/>
<keyword evidence="1" id="KW-0472">Membrane</keyword>
<organism evidence="3 4">
    <name type="scientific">Ruminococcus difficilis</name>
    <dbReference type="NCBI Taxonomy" id="2763069"/>
    <lineage>
        <taxon>Bacteria</taxon>
        <taxon>Bacillati</taxon>
        <taxon>Bacillota</taxon>
        <taxon>Clostridia</taxon>
        <taxon>Eubacteriales</taxon>
        <taxon>Oscillospiraceae</taxon>
        <taxon>Ruminococcus</taxon>
    </lineage>
</organism>
<feature type="transmembrane region" description="Helical" evidence="1">
    <location>
        <begin position="115"/>
        <end position="137"/>
    </location>
</feature>
<comment type="caution">
    <text evidence="3">The sequence shown here is derived from an EMBL/GenBank/DDBJ whole genome shotgun (WGS) entry which is preliminary data.</text>
</comment>
<dbReference type="AlphaFoldDB" id="A0A934TZG8"/>
<feature type="domain" description="VanZ-like" evidence="2">
    <location>
        <begin position="47"/>
        <end position="163"/>
    </location>
</feature>
<keyword evidence="1" id="KW-0812">Transmembrane</keyword>
<keyword evidence="1" id="KW-1133">Transmembrane helix</keyword>
<feature type="transmembrane region" description="Helical" evidence="1">
    <location>
        <begin position="90"/>
        <end position="108"/>
    </location>
</feature>
<evidence type="ECO:0000313" key="4">
    <source>
        <dbReference type="Proteomes" id="UP000633365"/>
    </source>
</evidence>
<dbReference type="Pfam" id="PF04892">
    <property type="entry name" value="VanZ"/>
    <property type="match status" value="1"/>
</dbReference>
<reference evidence="3" key="1">
    <citation type="submission" date="2021-01" db="EMBL/GenBank/DDBJ databases">
        <title>Genome public.</title>
        <authorList>
            <person name="Liu C."/>
            <person name="Sun Q."/>
        </authorList>
    </citation>
    <scope>NUCLEOTIDE SEQUENCE</scope>
    <source>
        <strain evidence="3">M6</strain>
    </source>
</reference>
<sequence>MIHSFFHQVYVSDLSAIMTAMLILLIAWSVFGALFYKRMRLIGTIVLIITLVVILYMTVISRGESSAGHGFIPFSSFQRAIEQPEMYRSMLMNIFLFEPLGLALPFVIKGSTAKRILLTIAIGFMFSVAIEALQYFFTLGMAEADDVICNTVGTALGSCAYLLTLLWRKLFSKHRGRRKA</sequence>